<evidence type="ECO:0000256" key="4">
    <source>
        <dbReference type="ARBA" id="ARBA00022723"/>
    </source>
</evidence>
<dbReference type="RefSeq" id="WP_334315932.1">
    <property type="nucleotide sequence ID" value="NZ_CP065938.1"/>
</dbReference>
<evidence type="ECO:0000256" key="3">
    <source>
        <dbReference type="ARBA" id="ARBA00022714"/>
    </source>
</evidence>
<organism evidence="13 14">
    <name type="scientific">Taurinivorans muris</name>
    <dbReference type="NCBI Taxonomy" id="2787751"/>
    <lineage>
        <taxon>Bacteria</taxon>
        <taxon>Pseudomonadati</taxon>
        <taxon>Thermodesulfobacteriota</taxon>
        <taxon>Desulfovibrionia</taxon>
        <taxon>Desulfovibrionales</taxon>
        <taxon>Desulfovibrionaceae</taxon>
        <taxon>Taurinivorans</taxon>
    </lineage>
</organism>
<dbReference type="Gene3D" id="3.90.1010.10">
    <property type="match status" value="1"/>
</dbReference>
<evidence type="ECO:0000256" key="7">
    <source>
        <dbReference type="ARBA" id="ARBA00023231"/>
    </source>
</evidence>
<dbReference type="Gene3D" id="1.10.10.1100">
    <property type="entry name" value="BFD-like [2Fe-2S]-binding domain"/>
    <property type="match status" value="1"/>
</dbReference>
<evidence type="ECO:0000256" key="1">
    <source>
        <dbReference type="ARBA" id="ARBA00006420"/>
    </source>
</evidence>
<dbReference type="Pfam" id="PF04324">
    <property type="entry name" value="Fer2_BFD"/>
    <property type="match status" value="1"/>
</dbReference>
<feature type="domain" description="NIF system FeS cluster assembly NifU C-terminal" evidence="10">
    <location>
        <begin position="213"/>
        <end position="278"/>
    </location>
</feature>
<evidence type="ECO:0000256" key="9">
    <source>
        <dbReference type="PIRNR" id="PIRNR000375"/>
    </source>
</evidence>
<evidence type="ECO:0000313" key="14">
    <source>
        <dbReference type="Proteomes" id="UP001058120"/>
    </source>
</evidence>
<dbReference type="InterPro" id="IPR010238">
    <property type="entry name" value="NIF_FeS_clus_asmbl_NifU"/>
</dbReference>
<name>A0ABY5Y2B7_9BACT</name>
<keyword evidence="6" id="KW-0411">Iron-sulfur</keyword>
<evidence type="ECO:0000259" key="10">
    <source>
        <dbReference type="Pfam" id="PF01106"/>
    </source>
</evidence>
<keyword evidence="7 9" id="KW-0535">Nitrogen fixation</keyword>
<dbReference type="Gene3D" id="3.30.300.130">
    <property type="entry name" value="Fe-S cluster assembly (FSCA)"/>
    <property type="match status" value="1"/>
</dbReference>
<evidence type="ECO:0000256" key="8">
    <source>
        <dbReference type="ARBA" id="ARBA00034078"/>
    </source>
</evidence>
<dbReference type="CDD" id="cd19947">
    <property type="entry name" value="NifU_Fer2_BFD-like"/>
    <property type="match status" value="1"/>
</dbReference>
<dbReference type="Proteomes" id="UP001058120">
    <property type="component" value="Chromosome"/>
</dbReference>
<evidence type="ECO:0000259" key="11">
    <source>
        <dbReference type="Pfam" id="PF01592"/>
    </source>
</evidence>
<comment type="similarity">
    <text evidence="1 9">Belongs to the NifU family.</text>
</comment>
<dbReference type="PANTHER" id="PTHR10093">
    <property type="entry name" value="IRON-SULFUR CLUSTER ASSEMBLY ENZYME NIFU HOMOLOG"/>
    <property type="match status" value="1"/>
</dbReference>
<dbReference type="InterPro" id="IPR007419">
    <property type="entry name" value="BFD-like_2Fe2S-bd_dom"/>
</dbReference>
<dbReference type="EMBL" id="CP065938">
    <property type="protein sequence ID" value="UWX06329.1"/>
    <property type="molecule type" value="Genomic_DNA"/>
</dbReference>
<evidence type="ECO:0000259" key="12">
    <source>
        <dbReference type="Pfam" id="PF04324"/>
    </source>
</evidence>
<dbReference type="Pfam" id="PF01106">
    <property type="entry name" value="NifU"/>
    <property type="match status" value="1"/>
</dbReference>
<comment type="cofactor">
    <cofactor evidence="8">
        <name>[2Fe-2S] cluster</name>
        <dbReference type="ChEBI" id="CHEBI:190135"/>
    </cofactor>
</comment>
<dbReference type="SUPFAM" id="SSF82649">
    <property type="entry name" value="SufE/NifU"/>
    <property type="match status" value="1"/>
</dbReference>
<keyword evidence="5" id="KW-0408">Iron</keyword>
<dbReference type="InterPro" id="IPR041854">
    <property type="entry name" value="BFD-like_2Fe2S-bd_dom_sf"/>
</dbReference>
<dbReference type="SUPFAM" id="SSF117916">
    <property type="entry name" value="Fe-S cluster assembly (FSCA) domain-like"/>
    <property type="match status" value="1"/>
</dbReference>
<evidence type="ECO:0000313" key="13">
    <source>
        <dbReference type="EMBL" id="UWX06329.1"/>
    </source>
</evidence>
<feature type="domain" description="NIF system FeS cluster assembly NifU N-terminal" evidence="11">
    <location>
        <begin position="3"/>
        <end position="122"/>
    </location>
</feature>
<dbReference type="InterPro" id="IPR001075">
    <property type="entry name" value="NIF_FeS_clus_asmbl_NifU_C"/>
</dbReference>
<keyword evidence="4" id="KW-0479">Metal-binding</keyword>
<dbReference type="InterPro" id="IPR034904">
    <property type="entry name" value="FSCA_dom_sf"/>
</dbReference>
<evidence type="ECO:0000256" key="2">
    <source>
        <dbReference type="ARBA" id="ARBA00015278"/>
    </source>
</evidence>
<evidence type="ECO:0000256" key="6">
    <source>
        <dbReference type="ARBA" id="ARBA00023014"/>
    </source>
</evidence>
<feature type="domain" description="BFD-like [2Fe-2S]-binding" evidence="12">
    <location>
        <begin position="134"/>
        <end position="183"/>
    </location>
</feature>
<accession>A0ABY5Y2B7</accession>
<comment type="function">
    <text evidence="9">May be involved in the formation or repair of [Fe-S] clusters present in iron-sulfur proteins.</text>
</comment>
<dbReference type="Pfam" id="PF01592">
    <property type="entry name" value="NifU_N"/>
    <property type="match status" value="1"/>
</dbReference>
<protein>
    <recommendedName>
        <fullName evidence="2 9">Nitrogen fixation protein NifU</fullName>
    </recommendedName>
</protein>
<keyword evidence="3" id="KW-0001">2Fe-2S</keyword>
<reference evidence="13" key="1">
    <citation type="submission" date="2020-12" db="EMBL/GenBank/DDBJ databases">
        <title>Taurinivorans muris gen. nov., sp. nov., fundamental and realized metabolic niche of a ubiquitous sulfidogenic bacterium in the murine intestine.</title>
        <authorList>
            <person name="Ye H."/>
            <person name="Hanson B.T."/>
            <person name="Loy A."/>
        </authorList>
    </citation>
    <scope>NUCLEOTIDE SEQUENCE</scope>
    <source>
        <strain evidence="13">LT0009</strain>
    </source>
</reference>
<dbReference type="CDD" id="cd06664">
    <property type="entry name" value="IscU_like"/>
    <property type="match status" value="1"/>
</dbReference>
<proteinExistence type="inferred from homology"/>
<keyword evidence="14" id="KW-1185">Reference proteome</keyword>
<dbReference type="NCBIfam" id="TIGR02000">
    <property type="entry name" value="NifU_proper"/>
    <property type="match status" value="1"/>
</dbReference>
<dbReference type="InterPro" id="IPR016217">
    <property type="entry name" value="N_fixation_NifU"/>
</dbReference>
<dbReference type="InterPro" id="IPR002871">
    <property type="entry name" value="NIF_FeS_clus_asmbl_NifU_N"/>
</dbReference>
<evidence type="ECO:0000256" key="5">
    <source>
        <dbReference type="ARBA" id="ARBA00023004"/>
    </source>
</evidence>
<dbReference type="PIRSF" id="PIRSF000375">
    <property type="entry name" value="NifU"/>
    <property type="match status" value="1"/>
</dbReference>
<sequence length="280" mass="30312">MWEYTDIVRDHFLNPRNAGEMPDANAIGEVGSLACGDALKLFLKINDKGVIEDASFQTFGCASAIASSSALTEIIKGKTVEEASKITNKDIANYLGGLPKEKMHCSVMGEEALEAAIRNYKGLPPLKHEEEGKLVCKCFGITDNQIIKAIRENNLQTVEEVTNFTKAGGACGTCLDAIAQILEVEKNAGLALHELKPVTKKPLSNIQKMQKIIQVIEEDIRPRLTQDGGDIELVDVVDNKVFVSLRGACSSCRASAVTLKDVVESTLKEHVDGNITVVQA</sequence>
<gene>
    <name evidence="13" type="primary">nifU</name>
    <name evidence="13" type="ORF">JBF11_03170</name>
</gene>